<comment type="caution">
    <text evidence="1">The sequence shown here is derived from an EMBL/GenBank/DDBJ whole genome shotgun (WGS) entry which is preliminary data.</text>
</comment>
<keyword evidence="2" id="KW-1185">Reference proteome</keyword>
<reference evidence="2" key="1">
    <citation type="journal article" date="2019" name="Int. J. Syst. Evol. Microbiol.">
        <title>The Global Catalogue of Microorganisms (GCM) 10K type strain sequencing project: providing services to taxonomists for standard genome sequencing and annotation.</title>
        <authorList>
            <consortium name="The Broad Institute Genomics Platform"/>
            <consortium name="The Broad Institute Genome Sequencing Center for Infectious Disease"/>
            <person name="Wu L."/>
            <person name="Ma J."/>
        </authorList>
    </citation>
    <scope>NUCLEOTIDE SEQUENCE [LARGE SCALE GENOMIC DNA]</scope>
    <source>
        <strain evidence="2">JCM 16545</strain>
    </source>
</reference>
<proteinExistence type="predicted"/>
<sequence length="188" mass="22364">MQYFYDLSLLDVQNALSHCLRTLYQECECSGCAENGIKDVYCIEIDLTEYAAFHDGVHDYALMFFEKSWNDRVWKMKLFEKRRDLRAITTRVLLSTKATNNPPHDHHLFTSSNRYIDFANYKQQAFSKDVPSSFIHLFNQRFVGYLMRSERSFEDVHRMFNVCRLEDVLPHDEQHKECEHYAAYCMSA</sequence>
<name>A0ABW5E1V4_9BACT</name>
<evidence type="ECO:0000313" key="2">
    <source>
        <dbReference type="Proteomes" id="UP001597297"/>
    </source>
</evidence>
<accession>A0ABW5E1V4</accession>
<protein>
    <submittedName>
        <fullName evidence="1">Uncharacterized protein</fullName>
    </submittedName>
</protein>
<evidence type="ECO:0000313" key="1">
    <source>
        <dbReference type="EMBL" id="MFD2276556.1"/>
    </source>
</evidence>
<organism evidence="1 2">
    <name type="scientific">Rubritalea spongiae</name>
    <dbReference type="NCBI Taxonomy" id="430797"/>
    <lineage>
        <taxon>Bacteria</taxon>
        <taxon>Pseudomonadati</taxon>
        <taxon>Verrucomicrobiota</taxon>
        <taxon>Verrucomicrobiia</taxon>
        <taxon>Verrucomicrobiales</taxon>
        <taxon>Rubritaleaceae</taxon>
        <taxon>Rubritalea</taxon>
    </lineage>
</organism>
<gene>
    <name evidence="1" type="ORF">ACFSQZ_08765</name>
</gene>
<dbReference type="EMBL" id="JBHUJC010000025">
    <property type="protein sequence ID" value="MFD2276556.1"/>
    <property type="molecule type" value="Genomic_DNA"/>
</dbReference>
<dbReference type="Proteomes" id="UP001597297">
    <property type="component" value="Unassembled WGS sequence"/>
</dbReference>
<dbReference type="RefSeq" id="WP_377092951.1">
    <property type="nucleotide sequence ID" value="NZ_JBHSJM010000001.1"/>
</dbReference>